<gene>
    <name evidence="2" type="primary">LOC111445317</name>
</gene>
<evidence type="ECO:0000313" key="2">
    <source>
        <dbReference type="RefSeq" id="XP_022939385.1"/>
    </source>
</evidence>
<dbReference type="KEGG" id="cmos:111445317"/>
<protein>
    <submittedName>
        <fullName evidence="2">Uncharacterized protein LOC111445317</fullName>
    </submittedName>
</protein>
<dbReference type="AlphaFoldDB" id="A0A6J1FMJ7"/>
<keyword evidence="1" id="KW-1185">Reference proteome</keyword>
<dbReference type="PANTHER" id="PTHR36795:SF2">
    <property type="entry name" value="OS01G0938400 PROTEIN"/>
    <property type="match status" value="1"/>
</dbReference>
<dbReference type="Proteomes" id="UP000504609">
    <property type="component" value="Unplaced"/>
</dbReference>
<accession>A0A6J1FMJ7</accession>
<evidence type="ECO:0000313" key="1">
    <source>
        <dbReference type="Proteomes" id="UP000504609"/>
    </source>
</evidence>
<proteinExistence type="predicted"/>
<name>A0A6J1FMJ7_CUCMO</name>
<organism evidence="1 2">
    <name type="scientific">Cucurbita moschata</name>
    <name type="common">Winter crookneck squash</name>
    <name type="synonym">Cucurbita pepo var. moschata</name>
    <dbReference type="NCBI Taxonomy" id="3662"/>
    <lineage>
        <taxon>Eukaryota</taxon>
        <taxon>Viridiplantae</taxon>
        <taxon>Streptophyta</taxon>
        <taxon>Embryophyta</taxon>
        <taxon>Tracheophyta</taxon>
        <taxon>Spermatophyta</taxon>
        <taxon>Magnoliopsida</taxon>
        <taxon>eudicotyledons</taxon>
        <taxon>Gunneridae</taxon>
        <taxon>Pentapetalae</taxon>
        <taxon>rosids</taxon>
        <taxon>fabids</taxon>
        <taxon>Cucurbitales</taxon>
        <taxon>Cucurbitaceae</taxon>
        <taxon>Cucurbiteae</taxon>
        <taxon>Cucurbita</taxon>
    </lineage>
</organism>
<dbReference type="GeneID" id="111445317"/>
<dbReference type="RefSeq" id="XP_022939385.1">
    <property type="nucleotide sequence ID" value="XM_023083617.1"/>
</dbReference>
<reference evidence="2" key="1">
    <citation type="submission" date="2025-08" db="UniProtKB">
        <authorList>
            <consortium name="RefSeq"/>
        </authorList>
    </citation>
    <scope>IDENTIFICATION</scope>
    <source>
        <tissue evidence="2">Young leaves</tissue>
    </source>
</reference>
<sequence>MLLSSTSFERKCKSQPPVAKPFNALNNLSLSLPFNALSLLLNGPIRFSSKSFMADLEIASAAKFRYRRLRHSDELESAFARSRLGEQRRFGGFRMRRASIGRRLKKLRIPSLRKLFRKSRLVNAMGGSISKVLKRFRDGEAYLGDLFAGNYLFLQINPSSIKCLANHHQYPLQNFPPTFSLPALPNY</sequence>
<dbReference type="PANTHER" id="PTHR36795">
    <property type="entry name" value="OS01G0938400 PROTEIN"/>
    <property type="match status" value="1"/>
</dbReference>